<dbReference type="AlphaFoldDB" id="A0AAQ3S8U8"/>
<sequence>MDPNDPLAVQKLLGERDRALTQLKRSKLVSLVLVQWVGLPATEATWEDIPNFVKAYPDFNLEDKVIIDREGIVTCEKNVETEGQNQMSQLENQDTWHLLQKIVANISTWGRENGEIRDTKGECSRPL</sequence>
<dbReference type="Proteomes" id="UP001374535">
    <property type="component" value="Chromosome 2"/>
</dbReference>
<dbReference type="InterPro" id="IPR016197">
    <property type="entry name" value="Chromo-like_dom_sf"/>
</dbReference>
<name>A0AAQ3S8U8_VIGMU</name>
<keyword evidence="2" id="KW-1185">Reference proteome</keyword>
<evidence type="ECO:0000313" key="1">
    <source>
        <dbReference type="EMBL" id="WVZ20703.1"/>
    </source>
</evidence>
<reference evidence="1 2" key="1">
    <citation type="journal article" date="2023" name="Life. Sci Alliance">
        <title>Evolutionary insights into 3D genome organization and epigenetic landscape of Vigna mungo.</title>
        <authorList>
            <person name="Junaid A."/>
            <person name="Singh B."/>
            <person name="Bhatia S."/>
        </authorList>
    </citation>
    <scope>NUCLEOTIDE SEQUENCE [LARGE SCALE GENOMIC DNA]</scope>
    <source>
        <strain evidence="1">Urdbean</strain>
    </source>
</reference>
<gene>
    <name evidence="1" type="ORF">V8G54_008025</name>
</gene>
<proteinExistence type="predicted"/>
<evidence type="ECO:0000313" key="2">
    <source>
        <dbReference type="Proteomes" id="UP001374535"/>
    </source>
</evidence>
<dbReference type="EMBL" id="CP144699">
    <property type="protein sequence ID" value="WVZ20703.1"/>
    <property type="molecule type" value="Genomic_DNA"/>
</dbReference>
<organism evidence="1 2">
    <name type="scientific">Vigna mungo</name>
    <name type="common">Black gram</name>
    <name type="synonym">Phaseolus mungo</name>
    <dbReference type="NCBI Taxonomy" id="3915"/>
    <lineage>
        <taxon>Eukaryota</taxon>
        <taxon>Viridiplantae</taxon>
        <taxon>Streptophyta</taxon>
        <taxon>Embryophyta</taxon>
        <taxon>Tracheophyta</taxon>
        <taxon>Spermatophyta</taxon>
        <taxon>Magnoliopsida</taxon>
        <taxon>eudicotyledons</taxon>
        <taxon>Gunneridae</taxon>
        <taxon>Pentapetalae</taxon>
        <taxon>rosids</taxon>
        <taxon>fabids</taxon>
        <taxon>Fabales</taxon>
        <taxon>Fabaceae</taxon>
        <taxon>Papilionoideae</taxon>
        <taxon>50 kb inversion clade</taxon>
        <taxon>NPAAA clade</taxon>
        <taxon>indigoferoid/millettioid clade</taxon>
        <taxon>Phaseoleae</taxon>
        <taxon>Vigna</taxon>
    </lineage>
</organism>
<protein>
    <recommendedName>
        <fullName evidence="3">Chromo domain-containing protein</fullName>
    </recommendedName>
</protein>
<evidence type="ECO:0008006" key="3">
    <source>
        <dbReference type="Google" id="ProtNLM"/>
    </source>
</evidence>
<accession>A0AAQ3S8U8</accession>
<dbReference type="SUPFAM" id="SSF54160">
    <property type="entry name" value="Chromo domain-like"/>
    <property type="match status" value="1"/>
</dbReference>